<keyword evidence="1" id="KW-0732">Signal</keyword>
<reference evidence="3" key="1">
    <citation type="submission" date="2016-10" db="EMBL/GenBank/DDBJ databases">
        <authorList>
            <person name="Varghese N."/>
            <person name="Submissions S."/>
        </authorList>
    </citation>
    <scope>NUCLEOTIDE SEQUENCE [LARGE SCALE GENOMIC DNA]</scope>
    <source>
        <strain evidence="3">DSM 45405</strain>
    </source>
</reference>
<feature type="signal peptide" evidence="1">
    <location>
        <begin position="1"/>
        <end position="27"/>
    </location>
</feature>
<dbReference type="OrthoDB" id="4563701at2"/>
<keyword evidence="3" id="KW-1185">Reference proteome</keyword>
<sequence length="110" mass="11300">MRTATKLVVASGGLALLLGAGAGVASAQPVDDVIVNSTCTYPQAIAALEAQDPKLAQQLQAEPAATGWLKSLIAASPDQRRVMVAQARAFPGVQPFIPVITAVANTCQNF</sequence>
<evidence type="ECO:0000256" key="1">
    <source>
        <dbReference type="SAM" id="SignalP"/>
    </source>
</evidence>
<gene>
    <name evidence="2" type="ORF">SAMN04489835_5713</name>
</gene>
<protein>
    <submittedName>
        <fullName evidence="2">Hemophore-related protein, Rv0203/Rv1174c family</fullName>
    </submittedName>
</protein>
<dbReference type="AlphaFoldDB" id="A0A1H6M3V9"/>
<dbReference type="Proteomes" id="UP000182915">
    <property type="component" value="Chromosome I"/>
</dbReference>
<accession>A0A1H6M3V9</accession>
<dbReference type="GO" id="GO:0020037">
    <property type="term" value="F:heme binding"/>
    <property type="evidence" value="ECO:0007669"/>
    <property type="project" value="InterPro"/>
</dbReference>
<dbReference type="InterPro" id="IPR032407">
    <property type="entry name" value="MHB"/>
</dbReference>
<dbReference type="NCBIfam" id="TIGR04529">
    <property type="entry name" value="MTB_hemophore"/>
    <property type="match status" value="1"/>
</dbReference>
<evidence type="ECO:0000313" key="3">
    <source>
        <dbReference type="Proteomes" id="UP000182915"/>
    </source>
</evidence>
<organism evidence="2 3">
    <name type="scientific">Mycolicibacterium rutilum</name>
    <name type="common">Mycobacterium rutilum</name>
    <dbReference type="NCBI Taxonomy" id="370526"/>
    <lineage>
        <taxon>Bacteria</taxon>
        <taxon>Bacillati</taxon>
        <taxon>Actinomycetota</taxon>
        <taxon>Actinomycetes</taxon>
        <taxon>Mycobacteriales</taxon>
        <taxon>Mycobacteriaceae</taxon>
        <taxon>Mycolicibacterium</taxon>
    </lineage>
</organism>
<feature type="chain" id="PRO_5009298701" evidence="1">
    <location>
        <begin position="28"/>
        <end position="110"/>
    </location>
</feature>
<evidence type="ECO:0000313" key="2">
    <source>
        <dbReference type="EMBL" id="SEH92062.1"/>
    </source>
</evidence>
<name>A0A1H6M3V9_MYCRU</name>
<dbReference type="EMBL" id="LT629971">
    <property type="protein sequence ID" value="SEH92062.1"/>
    <property type="molecule type" value="Genomic_DNA"/>
</dbReference>
<dbReference type="RefSeq" id="WP_083410073.1">
    <property type="nucleotide sequence ID" value="NZ_LT629971.1"/>
</dbReference>
<proteinExistence type="predicted"/>